<proteinExistence type="predicted"/>
<gene>
    <name evidence="2" type="ORF">GPX89_10090</name>
</gene>
<feature type="region of interest" description="Disordered" evidence="1">
    <location>
        <begin position="67"/>
        <end position="107"/>
    </location>
</feature>
<protein>
    <submittedName>
        <fullName evidence="2">Uncharacterized protein</fullName>
    </submittedName>
</protein>
<dbReference type="EMBL" id="WRPP01000002">
    <property type="protein sequence ID" value="MVU77588.1"/>
    <property type="molecule type" value="Genomic_DNA"/>
</dbReference>
<organism evidence="2 3">
    <name type="scientific">Nocardia terrae</name>
    <dbReference type="NCBI Taxonomy" id="2675851"/>
    <lineage>
        <taxon>Bacteria</taxon>
        <taxon>Bacillati</taxon>
        <taxon>Actinomycetota</taxon>
        <taxon>Actinomycetes</taxon>
        <taxon>Mycobacteriales</taxon>
        <taxon>Nocardiaceae</taxon>
        <taxon>Nocardia</taxon>
    </lineage>
</organism>
<comment type="caution">
    <text evidence="2">The sequence shown here is derived from an EMBL/GenBank/DDBJ whole genome shotgun (WGS) entry which is preliminary data.</text>
</comment>
<dbReference type="AlphaFoldDB" id="A0A7K1UUN8"/>
<dbReference type="Proteomes" id="UP000466794">
    <property type="component" value="Unassembled WGS sequence"/>
</dbReference>
<accession>A0A7K1UUN8</accession>
<dbReference type="RefSeq" id="WP_157387274.1">
    <property type="nucleotide sequence ID" value="NZ_WRPP01000002.1"/>
</dbReference>
<keyword evidence="3" id="KW-1185">Reference proteome</keyword>
<evidence type="ECO:0000256" key="1">
    <source>
        <dbReference type="SAM" id="MobiDB-lite"/>
    </source>
</evidence>
<sequence length="107" mass="11402">MSSLEQRFAEFIAQLRGLDADTAAERGAALRTRLEALEFELRLTPASDARLDALAARHREAADLLAALPTSADDSKSPAGQPFSRGTSRSVESRPGGEASMSSIEEV</sequence>
<name>A0A7K1UUN8_9NOCA</name>
<evidence type="ECO:0000313" key="3">
    <source>
        <dbReference type="Proteomes" id="UP000466794"/>
    </source>
</evidence>
<reference evidence="2 3" key="1">
    <citation type="submission" date="2019-12" db="EMBL/GenBank/DDBJ databases">
        <title>Nocardia sp. nov. ET3-3 isolated from soil.</title>
        <authorList>
            <person name="Kanchanasin P."/>
            <person name="Tanasupawat S."/>
            <person name="Yuki M."/>
            <person name="Kudo T."/>
        </authorList>
    </citation>
    <scope>NUCLEOTIDE SEQUENCE [LARGE SCALE GENOMIC DNA]</scope>
    <source>
        <strain evidence="2 3">ET3-3</strain>
    </source>
</reference>
<evidence type="ECO:0000313" key="2">
    <source>
        <dbReference type="EMBL" id="MVU77588.1"/>
    </source>
</evidence>